<dbReference type="RefSeq" id="WP_016877617.1">
    <property type="nucleotide sequence ID" value="NZ_AJLN01000014.1"/>
</dbReference>
<dbReference type="AlphaFoldDB" id="A0A433NLG4"/>
<protein>
    <submittedName>
        <fullName evidence="1">Uncharacterized protein</fullName>
    </submittedName>
</protein>
<evidence type="ECO:0000313" key="2">
    <source>
        <dbReference type="Proteomes" id="UP000268857"/>
    </source>
</evidence>
<keyword evidence="2" id="KW-1185">Reference proteome</keyword>
<comment type="caution">
    <text evidence="1">The sequence shown here is derived from an EMBL/GenBank/DDBJ whole genome shotgun (WGS) entry which is preliminary data.</text>
</comment>
<accession>A0A433NLG4</accession>
<organism evidence="1 2">
    <name type="scientific">Chlorogloeopsis fritschii PCC 6912</name>
    <dbReference type="NCBI Taxonomy" id="211165"/>
    <lineage>
        <taxon>Bacteria</taxon>
        <taxon>Bacillati</taxon>
        <taxon>Cyanobacteriota</taxon>
        <taxon>Cyanophyceae</taxon>
        <taxon>Nostocales</taxon>
        <taxon>Chlorogloeopsidaceae</taxon>
        <taxon>Chlorogloeopsis</taxon>
    </lineage>
</organism>
<dbReference type="STRING" id="211165.GCA_000317285_00025"/>
<proteinExistence type="predicted"/>
<dbReference type="EMBL" id="RSCJ01000006">
    <property type="protein sequence ID" value="RUR83757.1"/>
    <property type="molecule type" value="Genomic_DNA"/>
</dbReference>
<sequence length="162" mass="17812">MNEEITIGEAIDLLFHPASFQEAIRIEDEADCDVTAGLDWGTAISALLKNPGLLGRMTQLRVSLNREIRHLLSEWNLGVGEEAAVVVARSLLLSRLKSPSASVLPMLEGILMQNDLYGEEFIQNSDILRQLLGVLLVDSDWENIATAAANAVRMQVMQRISA</sequence>
<name>A0A433NLG4_CHLFR</name>
<dbReference type="Proteomes" id="UP000268857">
    <property type="component" value="Unassembled WGS sequence"/>
</dbReference>
<reference evidence="1 2" key="1">
    <citation type="journal article" date="2019" name="Genome Biol. Evol.">
        <title>Day and night: Metabolic profiles and evolutionary relationships of six axenic non-marine cyanobacteria.</title>
        <authorList>
            <person name="Will S.E."/>
            <person name="Henke P."/>
            <person name="Boedeker C."/>
            <person name="Huang S."/>
            <person name="Brinkmann H."/>
            <person name="Rohde M."/>
            <person name="Jarek M."/>
            <person name="Friedl T."/>
            <person name="Seufert S."/>
            <person name="Schumacher M."/>
            <person name="Overmann J."/>
            <person name="Neumann-Schaal M."/>
            <person name="Petersen J."/>
        </authorList>
    </citation>
    <scope>NUCLEOTIDE SEQUENCE [LARGE SCALE GENOMIC DNA]</scope>
    <source>
        <strain evidence="1 2">PCC 6912</strain>
    </source>
</reference>
<gene>
    <name evidence="1" type="ORF">PCC6912_20000</name>
</gene>
<evidence type="ECO:0000313" key="1">
    <source>
        <dbReference type="EMBL" id="RUR83757.1"/>
    </source>
</evidence>
<dbReference type="OrthoDB" id="512962at2"/>